<dbReference type="AlphaFoldDB" id="M7ZZA3"/>
<keyword evidence="2" id="KW-0052">Apoplast</keyword>
<dbReference type="InterPro" id="IPR006766">
    <property type="entry name" value="EXORDIUM-like"/>
</dbReference>
<accession>M7ZZA3</accession>
<gene>
    <name evidence="6" type="ORF">TRIUR3_08145</name>
</gene>
<keyword evidence="4" id="KW-0732">Signal</keyword>
<comment type="similarity">
    <text evidence="5">Belongs to the EXORDIUM family.</text>
</comment>
<dbReference type="PANTHER" id="PTHR31279">
    <property type="entry name" value="PROTEIN EXORDIUM-LIKE 5"/>
    <property type="match status" value="1"/>
</dbReference>
<dbReference type="Pfam" id="PF04674">
    <property type="entry name" value="Phi_1"/>
    <property type="match status" value="1"/>
</dbReference>
<dbReference type="GO" id="GO:0048046">
    <property type="term" value="C:apoplast"/>
    <property type="evidence" value="ECO:0007669"/>
    <property type="project" value="UniProtKB-SubCell"/>
</dbReference>
<reference evidence="6" key="1">
    <citation type="journal article" date="2013" name="Nature">
        <title>Draft genome of the wheat A-genome progenitor Triticum urartu.</title>
        <authorList>
            <person name="Ling H.Q."/>
            <person name="Zhao S."/>
            <person name="Liu D."/>
            <person name="Wang J."/>
            <person name="Sun H."/>
            <person name="Zhang C."/>
            <person name="Fan H."/>
            <person name="Li D."/>
            <person name="Dong L."/>
            <person name="Tao Y."/>
            <person name="Gao C."/>
            <person name="Wu H."/>
            <person name="Li Y."/>
            <person name="Cui Y."/>
            <person name="Guo X."/>
            <person name="Zheng S."/>
            <person name="Wang B."/>
            <person name="Yu K."/>
            <person name="Liang Q."/>
            <person name="Yang W."/>
            <person name="Lou X."/>
            <person name="Chen J."/>
            <person name="Feng M."/>
            <person name="Jian J."/>
            <person name="Zhang X."/>
            <person name="Luo G."/>
            <person name="Jiang Y."/>
            <person name="Liu J."/>
            <person name="Wang Z."/>
            <person name="Sha Y."/>
            <person name="Zhang B."/>
            <person name="Wu H."/>
            <person name="Tang D."/>
            <person name="Shen Q."/>
            <person name="Xue P."/>
            <person name="Zou S."/>
            <person name="Wang X."/>
            <person name="Liu X."/>
            <person name="Wang F."/>
            <person name="Yang Y."/>
            <person name="An X."/>
            <person name="Dong Z."/>
            <person name="Zhang K."/>
            <person name="Zhang X."/>
            <person name="Luo M.C."/>
            <person name="Dvorak J."/>
            <person name="Tong Y."/>
            <person name="Wang J."/>
            <person name="Yang H."/>
            <person name="Li Z."/>
            <person name="Wang D."/>
            <person name="Zhang A."/>
            <person name="Wang J."/>
        </authorList>
    </citation>
    <scope>NUCLEOTIDE SEQUENCE</scope>
</reference>
<dbReference type="STRING" id="4572.M7ZZA3"/>
<dbReference type="PANTHER" id="PTHR31279:SF73">
    <property type="entry name" value="OS10G0376400 PROTEIN"/>
    <property type="match status" value="1"/>
</dbReference>
<evidence type="ECO:0000256" key="4">
    <source>
        <dbReference type="ARBA" id="ARBA00022729"/>
    </source>
</evidence>
<sequence>MSKPHAACSLLLALLIGLTRPSPCASSLYNPPPPDMAYHHGGVLDGTVPVSVLYYGAFSPHHKAVLADFLLSLSPRSRPHAFGAPAAASSASVAQWPMLGLRHWVATVLEDEDGEAGCRGIALAAAGEGGKEGRLPWPWPWP</sequence>
<dbReference type="EMBL" id="KD194475">
    <property type="protein sequence ID" value="EMS53464.1"/>
    <property type="molecule type" value="Genomic_DNA"/>
</dbReference>
<evidence type="ECO:0000256" key="1">
    <source>
        <dbReference type="ARBA" id="ARBA00004271"/>
    </source>
</evidence>
<comment type="subcellular location">
    <subcellularLocation>
        <location evidence="1">Secreted</location>
        <location evidence="1">Extracellular space</location>
        <location evidence="1">Apoplast</location>
    </subcellularLocation>
</comment>
<evidence type="ECO:0000256" key="2">
    <source>
        <dbReference type="ARBA" id="ARBA00022523"/>
    </source>
</evidence>
<evidence type="ECO:0000256" key="3">
    <source>
        <dbReference type="ARBA" id="ARBA00022525"/>
    </source>
</evidence>
<proteinExistence type="inferred from homology"/>
<evidence type="ECO:0000256" key="5">
    <source>
        <dbReference type="ARBA" id="ARBA00023591"/>
    </source>
</evidence>
<evidence type="ECO:0000313" key="6">
    <source>
        <dbReference type="EMBL" id="EMS53464.1"/>
    </source>
</evidence>
<protein>
    <submittedName>
        <fullName evidence="6">Uncharacterized protein</fullName>
    </submittedName>
</protein>
<keyword evidence="3" id="KW-0964">Secreted</keyword>
<name>M7ZZA3_TRIUA</name>
<organism evidence="6">
    <name type="scientific">Triticum urartu</name>
    <name type="common">Red wild einkorn</name>
    <name type="synonym">Crithodium urartu</name>
    <dbReference type="NCBI Taxonomy" id="4572"/>
    <lineage>
        <taxon>Eukaryota</taxon>
        <taxon>Viridiplantae</taxon>
        <taxon>Streptophyta</taxon>
        <taxon>Embryophyta</taxon>
        <taxon>Tracheophyta</taxon>
        <taxon>Spermatophyta</taxon>
        <taxon>Magnoliopsida</taxon>
        <taxon>Liliopsida</taxon>
        <taxon>Poales</taxon>
        <taxon>Poaceae</taxon>
        <taxon>BOP clade</taxon>
        <taxon>Pooideae</taxon>
        <taxon>Triticodae</taxon>
        <taxon>Triticeae</taxon>
        <taxon>Triticinae</taxon>
        <taxon>Triticum</taxon>
    </lineage>
</organism>